<dbReference type="PROSITE" id="PS51975">
    <property type="entry name" value="RNASE_H_2"/>
    <property type="match status" value="1"/>
</dbReference>
<dbReference type="InterPro" id="IPR024567">
    <property type="entry name" value="RNase_HII/HIII_dom"/>
</dbReference>
<dbReference type="AlphaFoldDB" id="A0A8J8NLL9"/>
<gene>
    <name evidence="9" type="ORF">FGO68_gene14715</name>
</gene>
<dbReference type="InterPro" id="IPR001352">
    <property type="entry name" value="RNase_HII/HIII"/>
</dbReference>
<keyword evidence="5 7" id="KW-0378">Hydrolase</keyword>
<comment type="caution">
    <text evidence="9">The sequence shown here is derived from an EMBL/GenBank/DDBJ whole genome shotgun (WGS) entry which is preliminary data.</text>
</comment>
<evidence type="ECO:0000256" key="4">
    <source>
        <dbReference type="ARBA" id="ARBA00022759"/>
    </source>
</evidence>
<dbReference type="GO" id="GO:0032299">
    <property type="term" value="C:ribonuclease H2 complex"/>
    <property type="evidence" value="ECO:0007669"/>
    <property type="project" value="TreeGrafter"/>
</dbReference>
<comment type="caution">
    <text evidence="6">Lacks conserved residue(s) required for the propagation of feature annotation.</text>
</comment>
<feature type="domain" description="RNase H type-2" evidence="8">
    <location>
        <begin position="24"/>
        <end position="253"/>
    </location>
</feature>
<protein>
    <recommendedName>
        <fullName evidence="7">Ribonuclease</fullName>
        <ecNumber evidence="7">3.1.26.4</ecNumber>
    </recommendedName>
</protein>
<keyword evidence="3" id="KW-0479">Metal-binding</keyword>
<evidence type="ECO:0000256" key="1">
    <source>
        <dbReference type="ARBA" id="ARBA00000077"/>
    </source>
</evidence>
<reference evidence="9" key="1">
    <citation type="submission" date="2019-06" db="EMBL/GenBank/DDBJ databases">
        <authorList>
            <person name="Zheng W."/>
        </authorList>
    </citation>
    <scope>NUCLEOTIDE SEQUENCE</scope>
    <source>
        <strain evidence="9">QDHG01</strain>
    </source>
</reference>
<evidence type="ECO:0000313" key="9">
    <source>
        <dbReference type="EMBL" id="TNV76599.1"/>
    </source>
</evidence>
<keyword evidence="2 7" id="KW-0540">Nuclease</keyword>
<keyword evidence="4 7" id="KW-0255">Endonuclease</keyword>
<dbReference type="InterPro" id="IPR036397">
    <property type="entry name" value="RNaseH_sf"/>
</dbReference>
<dbReference type="GO" id="GO:0046872">
    <property type="term" value="F:metal ion binding"/>
    <property type="evidence" value="ECO:0007669"/>
    <property type="project" value="UniProtKB-KW"/>
</dbReference>
<comment type="function">
    <text evidence="7">Endonuclease that specifically degrades the RNA of RNA-DNA hybrids.</text>
</comment>
<comment type="catalytic activity">
    <reaction evidence="1 7">
        <text>Endonucleolytic cleavage to 5'-phosphomonoester.</text>
        <dbReference type="EC" id="3.1.26.4"/>
    </reaction>
</comment>
<sequence length="315" mass="36810">MQKPSTLHSAAATTGKEYSFLGQECELALYSVGQGLVVGPLVYACCFSPRDTAAELIHYFDLRDNASLKEHVRLQKYQVIKKLNYSRLGFFVKAYHPREVSNELLRGDSNARENITTLSYKTCKKLIKLVLARGFKIGMCYIGNCKACFNQSMQKRFYKDFPDINFQFDRKSIHNIPVLSCASILARMYREEQMWKWDFEEGRAFSKDFGLGVPQMAKTLQWLNECKDMVFGYPTVIRFSNETIQKILFFECVRINWFDLYNLRKGENEADAFETPTNNQQVSPFKQMLIERQQMSPAMRYSFSEMTNMSRYFRL</sequence>
<dbReference type="GO" id="GO:0004523">
    <property type="term" value="F:RNA-DNA hybrid ribonuclease activity"/>
    <property type="evidence" value="ECO:0007669"/>
    <property type="project" value="UniProtKB-EC"/>
</dbReference>
<dbReference type="GO" id="GO:0043137">
    <property type="term" value="P:DNA replication, removal of RNA primer"/>
    <property type="evidence" value="ECO:0007669"/>
    <property type="project" value="TreeGrafter"/>
</dbReference>
<keyword evidence="10" id="KW-1185">Reference proteome</keyword>
<accession>A0A8J8NLL9</accession>
<proteinExistence type="inferred from homology"/>
<dbReference type="EC" id="3.1.26.4" evidence="7"/>
<organism evidence="9 10">
    <name type="scientific">Halteria grandinella</name>
    <dbReference type="NCBI Taxonomy" id="5974"/>
    <lineage>
        <taxon>Eukaryota</taxon>
        <taxon>Sar</taxon>
        <taxon>Alveolata</taxon>
        <taxon>Ciliophora</taxon>
        <taxon>Intramacronucleata</taxon>
        <taxon>Spirotrichea</taxon>
        <taxon>Stichotrichia</taxon>
        <taxon>Sporadotrichida</taxon>
        <taxon>Halteriidae</taxon>
        <taxon>Halteria</taxon>
    </lineage>
</organism>
<dbReference type="EMBL" id="RRYP01013277">
    <property type="protein sequence ID" value="TNV76599.1"/>
    <property type="molecule type" value="Genomic_DNA"/>
</dbReference>
<dbReference type="GO" id="GO:0006298">
    <property type="term" value="P:mismatch repair"/>
    <property type="evidence" value="ECO:0007669"/>
    <property type="project" value="TreeGrafter"/>
</dbReference>
<dbReference type="InterPro" id="IPR012337">
    <property type="entry name" value="RNaseH-like_sf"/>
</dbReference>
<evidence type="ECO:0000256" key="6">
    <source>
        <dbReference type="PROSITE-ProRule" id="PRU01319"/>
    </source>
</evidence>
<dbReference type="GO" id="GO:0003723">
    <property type="term" value="F:RNA binding"/>
    <property type="evidence" value="ECO:0007669"/>
    <property type="project" value="UniProtKB-UniRule"/>
</dbReference>
<dbReference type="Proteomes" id="UP000785679">
    <property type="component" value="Unassembled WGS sequence"/>
</dbReference>
<evidence type="ECO:0000313" key="10">
    <source>
        <dbReference type="Proteomes" id="UP000785679"/>
    </source>
</evidence>
<evidence type="ECO:0000256" key="2">
    <source>
        <dbReference type="ARBA" id="ARBA00022722"/>
    </source>
</evidence>
<evidence type="ECO:0000256" key="3">
    <source>
        <dbReference type="ARBA" id="ARBA00022723"/>
    </source>
</evidence>
<dbReference type="PANTHER" id="PTHR10954">
    <property type="entry name" value="RIBONUCLEASE H2 SUBUNIT A"/>
    <property type="match status" value="1"/>
</dbReference>
<name>A0A8J8NLL9_HALGN</name>
<dbReference type="Gene3D" id="3.30.420.10">
    <property type="entry name" value="Ribonuclease H-like superfamily/Ribonuclease H"/>
    <property type="match status" value="1"/>
</dbReference>
<dbReference type="OrthoDB" id="7462577at2759"/>
<evidence type="ECO:0000259" key="8">
    <source>
        <dbReference type="PROSITE" id="PS51975"/>
    </source>
</evidence>
<dbReference type="PANTHER" id="PTHR10954:SF7">
    <property type="entry name" value="RIBONUCLEASE H2 SUBUNIT A"/>
    <property type="match status" value="1"/>
</dbReference>
<comment type="similarity">
    <text evidence="7">Belongs to the RNase HII family.</text>
</comment>
<evidence type="ECO:0000256" key="7">
    <source>
        <dbReference type="RuleBase" id="RU003515"/>
    </source>
</evidence>
<evidence type="ECO:0000256" key="5">
    <source>
        <dbReference type="ARBA" id="ARBA00022801"/>
    </source>
</evidence>
<dbReference type="SUPFAM" id="SSF53098">
    <property type="entry name" value="Ribonuclease H-like"/>
    <property type="match status" value="1"/>
</dbReference>
<dbReference type="InterPro" id="IPR023160">
    <property type="entry name" value="RNase_HII_hlx-loop-hlx_cap_dom"/>
</dbReference>
<dbReference type="Gene3D" id="1.10.10.460">
    <property type="entry name" value="Ribonuclease hii. Domain 2"/>
    <property type="match status" value="1"/>
</dbReference>
<dbReference type="Pfam" id="PF01351">
    <property type="entry name" value="RNase_HII"/>
    <property type="match status" value="1"/>
</dbReference>